<sequence>MKTKSLRHSFVKYIPETLEDGVLYISIDYCTAAHKCVCGCGNKVITPITPTDWELTFNGEAITLSPSIGNWSFDCQSHYWVKNSEIQWAGKWSRYEIDEGRRNDQIKKQIHFSKVDNLADVSAENEKNITRQGHSQGFWRKLFQRFGF</sequence>
<dbReference type="EMBL" id="MORL01000024">
    <property type="protein sequence ID" value="OIN56328.1"/>
    <property type="molecule type" value="Genomic_DNA"/>
</dbReference>
<comment type="caution">
    <text evidence="1">The sequence shown here is derived from an EMBL/GenBank/DDBJ whole genome shotgun (WGS) entry which is preliminary data.</text>
</comment>
<evidence type="ECO:0000313" key="2">
    <source>
        <dbReference type="Proteomes" id="UP000181790"/>
    </source>
</evidence>
<protein>
    <submittedName>
        <fullName evidence="1">Uncharacterized protein</fullName>
    </submittedName>
</protein>
<evidence type="ECO:0000313" key="1">
    <source>
        <dbReference type="EMBL" id="OIN56328.1"/>
    </source>
</evidence>
<accession>A0A1S2VEJ6</accession>
<gene>
    <name evidence="1" type="ORF">BLX24_25175</name>
</gene>
<dbReference type="InterPro" id="IPR045384">
    <property type="entry name" value="DUF6527"/>
</dbReference>
<keyword evidence="2" id="KW-1185">Reference proteome</keyword>
<organism evidence="1 2">
    <name type="scientific">Arsenicibacter rosenii</name>
    <dbReference type="NCBI Taxonomy" id="1750698"/>
    <lineage>
        <taxon>Bacteria</taxon>
        <taxon>Pseudomonadati</taxon>
        <taxon>Bacteroidota</taxon>
        <taxon>Cytophagia</taxon>
        <taxon>Cytophagales</taxon>
        <taxon>Spirosomataceae</taxon>
        <taxon>Arsenicibacter</taxon>
    </lineage>
</organism>
<reference evidence="1 2" key="1">
    <citation type="submission" date="2016-10" db="EMBL/GenBank/DDBJ databases">
        <title>Arsenicibacter rosenii gen. nov., sp. nov., an efficient arsenic-methylating bacterium isolated from an arsenic-contaminated paddy soil.</title>
        <authorList>
            <person name="Huang K."/>
        </authorList>
    </citation>
    <scope>NUCLEOTIDE SEQUENCE [LARGE SCALE GENOMIC DNA]</scope>
    <source>
        <strain evidence="1 2">SM-1</strain>
    </source>
</reference>
<dbReference type="AlphaFoldDB" id="A0A1S2VEJ6"/>
<dbReference type="Proteomes" id="UP000181790">
    <property type="component" value="Unassembled WGS sequence"/>
</dbReference>
<proteinExistence type="predicted"/>
<dbReference type="RefSeq" id="WP_071506000.1">
    <property type="nucleotide sequence ID" value="NZ_MORL01000024.1"/>
</dbReference>
<dbReference type="Pfam" id="PF20137">
    <property type="entry name" value="BubE"/>
    <property type="match status" value="1"/>
</dbReference>
<name>A0A1S2VEJ6_9BACT</name>